<protein>
    <submittedName>
        <fullName evidence="1">IS110 family transposase</fullName>
    </submittedName>
</protein>
<reference evidence="1 2" key="1">
    <citation type="submission" date="2024-09" db="EMBL/GenBank/DDBJ databases">
        <title>Floridaenema gen nov. (Aerosakkonemataceae, Aerosakkonematales ord. nov., Cyanobacteria) from benthic tropical and subtropical fresh waters, with the description of four new species.</title>
        <authorList>
            <person name="Moretto J.A."/>
            <person name="Berthold D.E."/>
            <person name="Lefler F.W."/>
            <person name="Huang I.-S."/>
            <person name="Laughinghouse H. IV."/>
        </authorList>
    </citation>
    <scope>NUCLEOTIDE SEQUENCE [LARGE SCALE GENOMIC DNA]</scope>
    <source>
        <strain evidence="1 2">BLCC-F50</strain>
    </source>
</reference>
<gene>
    <name evidence="1" type="ORF">ACE1CI_00800</name>
</gene>
<dbReference type="RefSeq" id="WP_413261139.1">
    <property type="nucleotide sequence ID" value="NZ_JBHFNR010000006.1"/>
</dbReference>
<accession>A0ABV4XIC9</accession>
<comment type="caution">
    <text evidence="1">The sequence shown here is derived from an EMBL/GenBank/DDBJ whole genome shotgun (WGS) entry which is preliminary data.</text>
</comment>
<keyword evidence="2" id="KW-1185">Reference proteome</keyword>
<sequence>LDNPRRFLQERDYTIVRIRELVLRLAHLNRVQSPIINRLRQDLAWQFPEAALVRSVRCSDNVPLLWGWLAGERESKKYDNLYAQTVGLGLTPTVHHHASRICDLQREEMSIEGELKQLIADPRFLPYRKVFTRFGFGQRVEALILSQIYPFENFLNQDGKPDIKIRKGRKSGKPTKRHLSRRRFEKALGVSPTTEASGDKSKKKIVGGSDLCRKALWQWLFTRIEPEKGRLKNAIGKSLGAALDEEKSAGRPIKLVRSRCCAKAVRLLFKELVVEFSY</sequence>
<dbReference type="Proteomes" id="UP001576784">
    <property type="component" value="Unassembled WGS sequence"/>
</dbReference>
<dbReference type="EMBL" id="JBHFNR010000006">
    <property type="protein sequence ID" value="MFB2891463.1"/>
    <property type="molecule type" value="Genomic_DNA"/>
</dbReference>
<evidence type="ECO:0000313" key="2">
    <source>
        <dbReference type="Proteomes" id="UP001576784"/>
    </source>
</evidence>
<organism evidence="1 2">
    <name type="scientific">Floridaenema flaviceps BLCC-F50</name>
    <dbReference type="NCBI Taxonomy" id="3153642"/>
    <lineage>
        <taxon>Bacteria</taxon>
        <taxon>Bacillati</taxon>
        <taxon>Cyanobacteriota</taxon>
        <taxon>Cyanophyceae</taxon>
        <taxon>Oscillatoriophycideae</taxon>
        <taxon>Aerosakkonematales</taxon>
        <taxon>Aerosakkonemataceae</taxon>
        <taxon>Floridanema</taxon>
        <taxon>Floridanema flaviceps</taxon>
    </lineage>
</organism>
<feature type="non-terminal residue" evidence="1">
    <location>
        <position position="1"/>
    </location>
</feature>
<name>A0ABV4XIC9_9CYAN</name>
<proteinExistence type="predicted"/>
<evidence type="ECO:0000313" key="1">
    <source>
        <dbReference type="EMBL" id="MFB2891463.1"/>
    </source>
</evidence>